<keyword evidence="3" id="KW-0472">Membrane</keyword>
<gene>
    <name evidence="7" type="ORF">PAT3040_00315</name>
</gene>
<dbReference type="SUPFAM" id="SSF53850">
    <property type="entry name" value="Periplasmic binding protein-like II"/>
    <property type="match status" value="1"/>
</dbReference>
<dbReference type="PANTHER" id="PTHR43649:SF33">
    <property type="entry name" value="POLYGALACTURONAN_RHAMNOGALACTURONAN-BINDING PROTEIN YTCQ"/>
    <property type="match status" value="1"/>
</dbReference>
<dbReference type="Pfam" id="PF01547">
    <property type="entry name" value="SBP_bac_1"/>
    <property type="match status" value="1"/>
</dbReference>
<dbReference type="EMBL" id="BDQX01000028">
    <property type="protein sequence ID" value="GBG05830.1"/>
    <property type="molecule type" value="Genomic_DNA"/>
</dbReference>
<keyword evidence="8" id="KW-1185">Reference proteome</keyword>
<evidence type="ECO:0000256" key="1">
    <source>
        <dbReference type="ARBA" id="ARBA00022475"/>
    </source>
</evidence>
<dbReference type="AlphaFoldDB" id="A0A2R5EGY7"/>
<comment type="caution">
    <text evidence="7">The sequence shown here is derived from an EMBL/GenBank/DDBJ whole genome shotgun (WGS) entry which is preliminary data.</text>
</comment>
<organism evidence="7 8">
    <name type="scientific">Paenibacillus agaridevorans</name>
    <dbReference type="NCBI Taxonomy" id="171404"/>
    <lineage>
        <taxon>Bacteria</taxon>
        <taxon>Bacillati</taxon>
        <taxon>Bacillota</taxon>
        <taxon>Bacilli</taxon>
        <taxon>Bacillales</taxon>
        <taxon>Paenibacillaceae</taxon>
        <taxon>Paenibacillus</taxon>
    </lineage>
</organism>
<keyword evidence="5" id="KW-0449">Lipoprotein</keyword>
<keyword evidence="2 6" id="KW-0732">Signal</keyword>
<feature type="chain" id="PRO_5039650501" description="ABC transporter substrate-binding protein" evidence="6">
    <location>
        <begin position="23"/>
        <end position="561"/>
    </location>
</feature>
<evidence type="ECO:0000313" key="8">
    <source>
        <dbReference type="Proteomes" id="UP000245202"/>
    </source>
</evidence>
<accession>A0A2R5EGY7</accession>
<evidence type="ECO:0000256" key="6">
    <source>
        <dbReference type="SAM" id="SignalP"/>
    </source>
</evidence>
<keyword evidence="1" id="KW-1003">Cell membrane</keyword>
<evidence type="ECO:0000256" key="5">
    <source>
        <dbReference type="ARBA" id="ARBA00023288"/>
    </source>
</evidence>
<evidence type="ECO:0000256" key="3">
    <source>
        <dbReference type="ARBA" id="ARBA00023136"/>
    </source>
</evidence>
<name>A0A2R5EGY7_9BACL</name>
<dbReference type="RefSeq" id="WP_108991273.1">
    <property type="nucleotide sequence ID" value="NZ_BDQX01000028.1"/>
</dbReference>
<dbReference type="PROSITE" id="PS51257">
    <property type="entry name" value="PROKAR_LIPOPROTEIN"/>
    <property type="match status" value="1"/>
</dbReference>
<evidence type="ECO:0000313" key="7">
    <source>
        <dbReference type="EMBL" id="GBG05830.1"/>
    </source>
</evidence>
<dbReference type="InterPro" id="IPR006059">
    <property type="entry name" value="SBP"/>
</dbReference>
<dbReference type="InterPro" id="IPR050490">
    <property type="entry name" value="Bact_solute-bd_prot1"/>
</dbReference>
<evidence type="ECO:0000256" key="2">
    <source>
        <dbReference type="ARBA" id="ARBA00022729"/>
    </source>
</evidence>
<reference evidence="7 8" key="1">
    <citation type="submission" date="2017-08" db="EMBL/GenBank/DDBJ databases">
        <title>Substantial Increase in Enzyme Production by Combined Drug-Resistance Mutations in Paenibacillus agaridevorans.</title>
        <authorList>
            <person name="Tanaka Y."/>
            <person name="Funane K."/>
            <person name="Hosaka T."/>
            <person name="Shiwa Y."/>
            <person name="Fujita N."/>
            <person name="Miyazaki T."/>
            <person name="Yoshikawa H."/>
            <person name="Murakami K."/>
            <person name="Kasahara K."/>
            <person name="Inaoka T."/>
            <person name="Hiraga Y."/>
            <person name="Ochi K."/>
        </authorList>
    </citation>
    <scope>NUCLEOTIDE SEQUENCE [LARGE SCALE GENOMIC DNA]</scope>
    <source>
        <strain evidence="7 8">T-3040</strain>
    </source>
</reference>
<sequence>MANITMKSAGAAMLAIMLLVLGACSGRETDPIDRESAKPTNGTKTEEWKEWPMEGPLGKYDPPIVLTTGREVSETMKFEEGRSIDNNIWYDAYRDELGILIKNEWVVKGSEAYTNKTNIAIASGDTPDIMAVDALQLRSLVEADLIEDLTDVYAGYASVFTKNLLKEDGGLAMKASTFGGKLYALPLTNSNLDEVPMLWVRDDWMKKLNLPEPTTMDNMIAIAKAFTEQDPDGNSKDDTYGLALVKEAQIPGFFNGFHAYPGAWVKGQDGKVVYGSTQPEMKAALQKLADMFKAGYIDKEFGVKDGPKYDELIASGKVGMMYGPMYAPLANLKNNKLSDPNAEWRAYPLPSADDQPALAQVGVSATSFYVVKKGYQHPEALVKLMNFWNDKSWDNADVMLSRSAETKIETWPYGLVKAFPVLKNVKAHRAVKAALESKNPEGLDTEQRFYYDAIQNWFDKGDIAGNSWGFYRSFGMDGAGMEIIDYYLNENKLINTEFLGGSTPTMAEKMATLNKMESVMTIKIILGQSGIEEFDKFVKDWNELGGEIMTKEVNDWVNAAN</sequence>
<dbReference type="CDD" id="cd13580">
    <property type="entry name" value="PBP2_AlgQ_like_1"/>
    <property type="match status" value="1"/>
</dbReference>
<evidence type="ECO:0008006" key="9">
    <source>
        <dbReference type="Google" id="ProtNLM"/>
    </source>
</evidence>
<dbReference type="PANTHER" id="PTHR43649">
    <property type="entry name" value="ARABINOSE-BINDING PROTEIN-RELATED"/>
    <property type="match status" value="1"/>
</dbReference>
<keyword evidence="4" id="KW-0564">Palmitate</keyword>
<proteinExistence type="predicted"/>
<protein>
    <recommendedName>
        <fullName evidence="9">ABC transporter substrate-binding protein</fullName>
    </recommendedName>
</protein>
<dbReference type="Proteomes" id="UP000245202">
    <property type="component" value="Unassembled WGS sequence"/>
</dbReference>
<evidence type="ECO:0000256" key="4">
    <source>
        <dbReference type="ARBA" id="ARBA00023139"/>
    </source>
</evidence>
<feature type="signal peptide" evidence="6">
    <location>
        <begin position="1"/>
        <end position="22"/>
    </location>
</feature>
<dbReference type="Gene3D" id="3.40.190.10">
    <property type="entry name" value="Periplasmic binding protein-like II"/>
    <property type="match status" value="2"/>
</dbReference>